<dbReference type="EMBL" id="KL363410">
    <property type="protein sequence ID" value="KFD45913.1"/>
    <property type="molecule type" value="Genomic_DNA"/>
</dbReference>
<evidence type="ECO:0000313" key="3">
    <source>
        <dbReference type="Proteomes" id="UP000030764"/>
    </source>
</evidence>
<dbReference type="EMBL" id="KL367659">
    <property type="protein sequence ID" value="KFD60585.1"/>
    <property type="molecule type" value="Genomic_DNA"/>
</dbReference>
<gene>
    <name evidence="1" type="ORF">M513_13198</name>
    <name evidence="2" type="ORF">M514_13198</name>
</gene>
<sequence>MAPCEPMVHTVSYADAVSRGVPYVCGACRGISAVLGDLMGSGMATSAMGSGAQFGEIQI</sequence>
<evidence type="ECO:0000313" key="1">
    <source>
        <dbReference type="EMBL" id="KFD45913.1"/>
    </source>
</evidence>
<dbReference type="Proteomes" id="UP000030764">
    <property type="component" value="Unassembled WGS sequence"/>
</dbReference>
<dbReference type="AlphaFoldDB" id="A0A085MTN9"/>
<proteinExistence type="predicted"/>
<protein>
    <submittedName>
        <fullName evidence="2">Uncharacterized protein</fullName>
    </submittedName>
</protein>
<organism evidence="2">
    <name type="scientific">Trichuris suis</name>
    <name type="common">pig whipworm</name>
    <dbReference type="NCBI Taxonomy" id="68888"/>
    <lineage>
        <taxon>Eukaryota</taxon>
        <taxon>Metazoa</taxon>
        <taxon>Ecdysozoa</taxon>
        <taxon>Nematoda</taxon>
        <taxon>Enoplea</taxon>
        <taxon>Dorylaimia</taxon>
        <taxon>Trichinellida</taxon>
        <taxon>Trichuridae</taxon>
        <taxon>Trichuris</taxon>
    </lineage>
</organism>
<dbReference type="Proteomes" id="UP000030758">
    <property type="component" value="Unassembled WGS sequence"/>
</dbReference>
<evidence type="ECO:0000313" key="2">
    <source>
        <dbReference type="EMBL" id="KFD60585.1"/>
    </source>
</evidence>
<accession>A0A085MTN9</accession>
<name>A0A085MTN9_9BILA</name>
<reference evidence="2 3" key="1">
    <citation type="journal article" date="2014" name="Nat. Genet.">
        <title>Genome and transcriptome of the porcine whipworm Trichuris suis.</title>
        <authorList>
            <person name="Jex A.R."/>
            <person name="Nejsum P."/>
            <person name="Schwarz E.M."/>
            <person name="Hu L."/>
            <person name="Young N.D."/>
            <person name="Hall R.S."/>
            <person name="Korhonen P.K."/>
            <person name="Liao S."/>
            <person name="Thamsborg S."/>
            <person name="Xia J."/>
            <person name="Xu P."/>
            <person name="Wang S."/>
            <person name="Scheerlinck J.P."/>
            <person name="Hofmann A."/>
            <person name="Sternberg P.W."/>
            <person name="Wang J."/>
            <person name="Gasser R.B."/>
        </authorList>
    </citation>
    <scope>NUCLEOTIDE SEQUENCE [LARGE SCALE GENOMIC DNA]</scope>
    <source>
        <strain evidence="2">DCEP-RM93F</strain>
        <strain evidence="1">DCEP-RM93M</strain>
    </source>
</reference>
<keyword evidence="3" id="KW-1185">Reference proteome</keyword>